<evidence type="ECO:0000256" key="2">
    <source>
        <dbReference type="ARBA" id="ARBA00022448"/>
    </source>
</evidence>
<gene>
    <name evidence="10" type="ORF">ENQ34_06225</name>
</gene>
<keyword evidence="6" id="KW-0408">Iron</keyword>
<keyword evidence="5" id="KW-0249">Electron transport</keyword>
<evidence type="ECO:0000256" key="5">
    <source>
        <dbReference type="ARBA" id="ARBA00022982"/>
    </source>
</evidence>
<reference evidence="10" key="1">
    <citation type="journal article" date="2020" name="mSystems">
        <title>Genome- and Community-Level Interaction Insights into Carbon Utilization and Element Cycling Functions of Hydrothermarchaeota in Hydrothermal Sediment.</title>
        <authorList>
            <person name="Zhou Z."/>
            <person name="Liu Y."/>
            <person name="Xu W."/>
            <person name="Pan J."/>
            <person name="Luo Z.H."/>
            <person name="Li M."/>
        </authorList>
    </citation>
    <scope>NUCLEOTIDE SEQUENCE [LARGE SCALE GENOMIC DNA]</scope>
    <source>
        <strain evidence="10">SpSt-300</strain>
    </source>
</reference>
<evidence type="ECO:0000256" key="4">
    <source>
        <dbReference type="ARBA" id="ARBA00022723"/>
    </source>
</evidence>
<evidence type="ECO:0000256" key="3">
    <source>
        <dbReference type="ARBA" id="ARBA00022617"/>
    </source>
</evidence>
<keyword evidence="7" id="KW-0472">Membrane</keyword>
<proteinExistence type="predicted"/>
<feature type="domain" description="NapC/NirT cytochrome c N-terminal" evidence="8">
    <location>
        <begin position="10"/>
        <end position="96"/>
    </location>
</feature>
<dbReference type="Pfam" id="PF14522">
    <property type="entry name" value="Cytochrome_C7"/>
    <property type="match status" value="1"/>
</dbReference>
<feature type="transmembrane region" description="Helical" evidence="7">
    <location>
        <begin position="12"/>
        <end position="29"/>
    </location>
</feature>
<dbReference type="CDD" id="cd08168">
    <property type="entry name" value="Cytochrom_C3"/>
    <property type="match status" value="1"/>
</dbReference>
<evidence type="ECO:0000259" key="8">
    <source>
        <dbReference type="Pfam" id="PF03264"/>
    </source>
</evidence>
<keyword evidence="4" id="KW-0479">Metal-binding</keyword>
<dbReference type="SUPFAM" id="SSF48695">
    <property type="entry name" value="Multiheme cytochromes"/>
    <property type="match status" value="2"/>
</dbReference>
<keyword evidence="7" id="KW-0812">Transmembrane</keyword>
<keyword evidence="2" id="KW-0813">Transport</keyword>
<dbReference type="GO" id="GO:0046872">
    <property type="term" value="F:metal ion binding"/>
    <property type="evidence" value="ECO:0007669"/>
    <property type="project" value="UniProtKB-KW"/>
</dbReference>
<evidence type="ECO:0000256" key="6">
    <source>
        <dbReference type="ARBA" id="ARBA00023004"/>
    </source>
</evidence>
<evidence type="ECO:0000259" key="9">
    <source>
        <dbReference type="Pfam" id="PF14522"/>
    </source>
</evidence>
<comment type="caution">
    <text evidence="10">The sequence shown here is derived from an EMBL/GenBank/DDBJ whole genome shotgun (WGS) entry which is preliminary data.</text>
</comment>
<dbReference type="InterPro" id="IPR029467">
    <property type="entry name" value="Cyt_c7-like"/>
</dbReference>
<dbReference type="InterPro" id="IPR005126">
    <property type="entry name" value="NapC/NirT_cyt_c_N"/>
</dbReference>
<evidence type="ECO:0000256" key="1">
    <source>
        <dbReference type="ARBA" id="ARBA00004196"/>
    </source>
</evidence>
<keyword evidence="3" id="KW-0349">Heme</keyword>
<dbReference type="Gene3D" id="1.10.3820.10">
    <property type="entry name" value="Di-heme elbow motif domain"/>
    <property type="match status" value="1"/>
</dbReference>
<accession>A0A7C2IE04</accession>
<evidence type="ECO:0000313" key="10">
    <source>
        <dbReference type="EMBL" id="HEL66253.1"/>
    </source>
</evidence>
<organism evidence="10">
    <name type="scientific">Ammonifex degensii</name>
    <dbReference type="NCBI Taxonomy" id="42838"/>
    <lineage>
        <taxon>Bacteria</taxon>
        <taxon>Bacillati</taxon>
        <taxon>Bacillota</taxon>
        <taxon>Clostridia</taxon>
        <taxon>Thermoanaerobacterales</taxon>
        <taxon>Thermoanaerobacteraceae</taxon>
        <taxon>Ammonifex</taxon>
    </lineage>
</organism>
<dbReference type="Gene3D" id="3.90.10.10">
    <property type="entry name" value="Cytochrome C3"/>
    <property type="match status" value="1"/>
</dbReference>
<name>A0A7C2IE04_9THEO</name>
<dbReference type="Pfam" id="PF03264">
    <property type="entry name" value="Cytochrom_NNT"/>
    <property type="match status" value="1"/>
</dbReference>
<dbReference type="EMBL" id="DSMU01000393">
    <property type="protein sequence ID" value="HEL66253.1"/>
    <property type="molecule type" value="Genomic_DNA"/>
</dbReference>
<dbReference type="InterPro" id="IPR038266">
    <property type="entry name" value="NapC/NirT_cytc_sf"/>
</dbReference>
<comment type="subcellular location">
    <subcellularLocation>
        <location evidence="1">Cell envelope</location>
    </subcellularLocation>
</comment>
<sequence>MFFPGNRRLRQLIYVAAALFIAVGGYFLSDYGLKKVEQPGYCPTCHEIRPQHLAWEFSAHSQIDCLTCHGGDNTTLRRWARRRIEARNLFIHLFGKPKYPFKPVLTPPNQVCGYCHSPNREVTPSGDIIIPHREHTTVTGTPCAACHVDVVHARAGKRMEQALQKTGGKREEAFNLLEKELRNLGPKEHRPLMGACMGCHNGKKAPSACAACHKELDIPESHKPKDWPYSHGKEARKDIQGCVYCHAVLLDVARPGEKITLLQGVRGNPFCVACHTERPVTHGPDFKLKHKFRAERDLAGCLVCHDAKAKGPAAEQAIVTCGECHRNPHPQANFRKLHPKIVAKQGATQCFKCHDTTSCSYCHTGGKVSKP</sequence>
<dbReference type="AlphaFoldDB" id="A0A7C2IE04"/>
<feature type="domain" description="Cytochrome c7-like" evidence="9">
    <location>
        <begin position="131"/>
        <end position="214"/>
    </location>
</feature>
<keyword evidence="7" id="KW-1133">Transmembrane helix</keyword>
<dbReference type="InterPro" id="IPR036280">
    <property type="entry name" value="Multihaem_cyt_sf"/>
</dbReference>
<evidence type="ECO:0000256" key="7">
    <source>
        <dbReference type="SAM" id="Phobius"/>
    </source>
</evidence>
<protein>
    <submittedName>
        <fullName evidence="10">Uncharacterized protein</fullName>
    </submittedName>
</protein>